<name>A0A3B1BFP3_9ZZZZ</name>
<dbReference type="EMBL" id="UOFY01000033">
    <property type="protein sequence ID" value="VAX09230.1"/>
    <property type="molecule type" value="Genomic_DNA"/>
</dbReference>
<protein>
    <submittedName>
        <fullName evidence="1">Uncharacterized protein</fullName>
    </submittedName>
</protein>
<gene>
    <name evidence="1" type="ORF">MNBD_GAMMA25-2018</name>
</gene>
<sequence>MTENVLEQVTALIESDPRSGQALSLYALCKTLDIEKSGHMYLLKKLVDMTAENRQLAYALMELMSQGKCREDDWARALVRMDTAIRG</sequence>
<organism evidence="1">
    <name type="scientific">hydrothermal vent metagenome</name>
    <dbReference type="NCBI Taxonomy" id="652676"/>
    <lineage>
        <taxon>unclassified sequences</taxon>
        <taxon>metagenomes</taxon>
        <taxon>ecological metagenomes</taxon>
    </lineage>
</organism>
<evidence type="ECO:0000313" key="1">
    <source>
        <dbReference type="EMBL" id="VAX09230.1"/>
    </source>
</evidence>
<reference evidence="1" key="1">
    <citation type="submission" date="2018-06" db="EMBL/GenBank/DDBJ databases">
        <authorList>
            <person name="Zhirakovskaya E."/>
        </authorList>
    </citation>
    <scope>NUCLEOTIDE SEQUENCE</scope>
</reference>
<proteinExistence type="predicted"/>
<dbReference type="AlphaFoldDB" id="A0A3B1BFP3"/>
<accession>A0A3B1BFP3</accession>